<proteinExistence type="predicted"/>
<evidence type="ECO:0000256" key="7">
    <source>
        <dbReference type="PIRSR" id="PIRSR600715-1"/>
    </source>
</evidence>
<dbReference type="GO" id="GO:0071555">
    <property type="term" value="P:cell wall organization"/>
    <property type="evidence" value="ECO:0007669"/>
    <property type="project" value="TreeGrafter"/>
</dbReference>
<keyword evidence="7" id="KW-0479">Metal-binding</keyword>
<accession>A0A9X2J585</accession>
<feature type="transmembrane region" description="Helical" evidence="8">
    <location>
        <begin position="115"/>
        <end position="132"/>
    </location>
</feature>
<dbReference type="AlphaFoldDB" id="A0A9X2J585"/>
<keyword evidence="5 8" id="KW-1133">Transmembrane helix</keyword>
<dbReference type="Proteomes" id="UP001139028">
    <property type="component" value="Unassembled WGS sequence"/>
</dbReference>
<keyword evidence="6 8" id="KW-0472">Membrane</keyword>
<organism evidence="9 10">
    <name type="scientific">Microbulbifer okhotskensis</name>
    <dbReference type="NCBI Taxonomy" id="2926617"/>
    <lineage>
        <taxon>Bacteria</taxon>
        <taxon>Pseudomonadati</taxon>
        <taxon>Pseudomonadota</taxon>
        <taxon>Gammaproteobacteria</taxon>
        <taxon>Cellvibrionales</taxon>
        <taxon>Microbulbiferaceae</taxon>
        <taxon>Microbulbifer</taxon>
    </lineage>
</organism>
<comment type="cofactor">
    <cofactor evidence="7">
        <name>Mg(2+)</name>
        <dbReference type="ChEBI" id="CHEBI:18420"/>
    </cofactor>
</comment>
<dbReference type="PANTHER" id="PTHR22926">
    <property type="entry name" value="PHOSPHO-N-ACETYLMURAMOYL-PENTAPEPTIDE-TRANSFERASE"/>
    <property type="match status" value="1"/>
</dbReference>
<reference evidence="9" key="1">
    <citation type="journal article" date="2022" name="Arch. Microbiol.">
        <title>Microbulbifer okhotskensis sp. nov., isolated from a deep bottom sediment of the Okhotsk Sea.</title>
        <authorList>
            <person name="Romanenko L."/>
            <person name="Kurilenko V."/>
            <person name="Otstavnykh N."/>
            <person name="Velansky P."/>
            <person name="Isaeva M."/>
            <person name="Mikhailov V."/>
        </authorList>
    </citation>
    <scope>NUCLEOTIDE SEQUENCE</scope>
    <source>
        <strain evidence="9">OS29</strain>
    </source>
</reference>
<feature type="transmembrane region" description="Helical" evidence="8">
    <location>
        <begin position="42"/>
        <end position="59"/>
    </location>
</feature>
<evidence type="ECO:0000256" key="8">
    <source>
        <dbReference type="SAM" id="Phobius"/>
    </source>
</evidence>
<keyword evidence="10" id="KW-1185">Reference proteome</keyword>
<dbReference type="GO" id="GO:0009103">
    <property type="term" value="P:lipopolysaccharide biosynthetic process"/>
    <property type="evidence" value="ECO:0007669"/>
    <property type="project" value="TreeGrafter"/>
</dbReference>
<evidence type="ECO:0000313" key="9">
    <source>
        <dbReference type="EMBL" id="MCO1334109.1"/>
    </source>
</evidence>
<comment type="caution">
    <text evidence="9">The sequence shown here is derived from an EMBL/GenBank/DDBJ whole genome shotgun (WGS) entry which is preliminary data.</text>
</comment>
<evidence type="ECO:0008006" key="11">
    <source>
        <dbReference type="Google" id="ProtNLM"/>
    </source>
</evidence>
<feature type="transmembrane region" description="Helical" evidence="8">
    <location>
        <begin position="218"/>
        <end position="238"/>
    </location>
</feature>
<feature type="transmembrane region" description="Helical" evidence="8">
    <location>
        <begin position="139"/>
        <end position="162"/>
    </location>
</feature>
<evidence type="ECO:0000256" key="2">
    <source>
        <dbReference type="ARBA" id="ARBA00022475"/>
    </source>
</evidence>
<dbReference type="InterPro" id="IPR000715">
    <property type="entry name" value="Glycosyl_transferase_4"/>
</dbReference>
<feature type="binding site" evidence="7">
    <location>
        <position position="143"/>
    </location>
    <ligand>
        <name>Mg(2+)</name>
        <dbReference type="ChEBI" id="CHEBI:18420"/>
    </ligand>
</feature>
<dbReference type="PANTHER" id="PTHR22926:SF3">
    <property type="entry name" value="UNDECAPRENYL-PHOSPHATE ALPHA-N-ACETYLGLUCOSAMINYL 1-PHOSPHATE TRANSFERASE"/>
    <property type="match status" value="1"/>
</dbReference>
<evidence type="ECO:0000256" key="1">
    <source>
        <dbReference type="ARBA" id="ARBA00004651"/>
    </source>
</evidence>
<sequence length="241" mass="26123">MLIGCSAAVLVSPLALSPLLVAAFALLLLVSAVDDLRHVAMHFRFSTHLVAVALLLLALPAALDWWYYPVLVLAGAWVVNLYNFMDGMDGLAGSMALVGFSSLGAVCALSGDAELAWLCVLIAVCAAIFLMFNWPTAKIFLGDAGSTCIGLAAVAIGLFGWQRDAFELWVPVVLFAPFWLDATYTLIRRVLVGERWWEAHREHLYQKSALRIGVRKTLFFQLSGMLTLAAVVLAVTVLRAA</sequence>
<evidence type="ECO:0000256" key="3">
    <source>
        <dbReference type="ARBA" id="ARBA00022679"/>
    </source>
</evidence>
<dbReference type="GO" id="GO:0046872">
    <property type="term" value="F:metal ion binding"/>
    <property type="evidence" value="ECO:0007669"/>
    <property type="project" value="UniProtKB-KW"/>
</dbReference>
<keyword evidence="4 8" id="KW-0812">Transmembrane</keyword>
<dbReference type="Pfam" id="PF00953">
    <property type="entry name" value="Glycos_transf_4"/>
    <property type="match status" value="1"/>
</dbReference>
<dbReference type="EMBL" id="JALBWM010000020">
    <property type="protein sequence ID" value="MCO1334109.1"/>
    <property type="molecule type" value="Genomic_DNA"/>
</dbReference>
<evidence type="ECO:0000256" key="5">
    <source>
        <dbReference type="ARBA" id="ARBA00022989"/>
    </source>
</evidence>
<name>A0A9X2J585_9GAMM</name>
<protein>
    <recommendedName>
        <fullName evidence="11">UDP-N-acetylmuramyl pentapeptide phosphotransferase/UDP-N-acetylglucosamine-1-phosphate transferase</fullName>
    </recommendedName>
</protein>
<keyword evidence="2" id="KW-1003">Cell membrane</keyword>
<evidence type="ECO:0000256" key="6">
    <source>
        <dbReference type="ARBA" id="ARBA00023136"/>
    </source>
</evidence>
<feature type="transmembrane region" description="Helical" evidence="8">
    <location>
        <begin position="168"/>
        <end position="187"/>
    </location>
</feature>
<dbReference type="RefSeq" id="WP_252465601.1">
    <property type="nucleotide sequence ID" value="NZ_JALBWM010000020.1"/>
</dbReference>
<dbReference type="GO" id="GO:0016780">
    <property type="term" value="F:phosphotransferase activity, for other substituted phosphate groups"/>
    <property type="evidence" value="ECO:0007669"/>
    <property type="project" value="InterPro"/>
</dbReference>
<feature type="binding site" evidence="7">
    <location>
        <position position="83"/>
    </location>
    <ligand>
        <name>Mg(2+)</name>
        <dbReference type="ChEBI" id="CHEBI:18420"/>
    </ligand>
</feature>
<keyword evidence="3" id="KW-0808">Transferase</keyword>
<feature type="transmembrane region" description="Helical" evidence="8">
    <location>
        <begin position="91"/>
        <end position="109"/>
    </location>
</feature>
<dbReference type="GO" id="GO:0044038">
    <property type="term" value="P:cell wall macromolecule biosynthetic process"/>
    <property type="evidence" value="ECO:0007669"/>
    <property type="project" value="TreeGrafter"/>
</dbReference>
<feature type="transmembrane region" description="Helical" evidence="8">
    <location>
        <begin position="6"/>
        <end position="30"/>
    </location>
</feature>
<gene>
    <name evidence="9" type="ORF">MO867_07105</name>
</gene>
<keyword evidence="7" id="KW-0460">Magnesium</keyword>
<evidence type="ECO:0000313" key="10">
    <source>
        <dbReference type="Proteomes" id="UP001139028"/>
    </source>
</evidence>
<evidence type="ECO:0000256" key="4">
    <source>
        <dbReference type="ARBA" id="ARBA00022692"/>
    </source>
</evidence>
<comment type="subcellular location">
    <subcellularLocation>
        <location evidence="1">Cell membrane</location>
        <topology evidence="1">Multi-pass membrane protein</topology>
    </subcellularLocation>
</comment>
<dbReference type="GO" id="GO:0005886">
    <property type="term" value="C:plasma membrane"/>
    <property type="evidence" value="ECO:0007669"/>
    <property type="project" value="UniProtKB-SubCell"/>
</dbReference>